<dbReference type="EMBL" id="BAABGT010000032">
    <property type="protein sequence ID" value="GAA4546556.1"/>
    <property type="molecule type" value="Genomic_DNA"/>
</dbReference>
<proteinExistence type="predicted"/>
<protein>
    <submittedName>
        <fullName evidence="1">Uncharacterized protein</fullName>
    </submittedName>
</protein>
<gene>
    <name evidence="1" type="ORF">GCM10023175_29010</name>
</gene>
<organism evidence="1 2">
    <name type="scientific">Pseudonocardia xishanensis</name>
    <dbReference type="NCBI Taxonomy" id="630995"/>
    <lineage>
        <taxon>Bacteria</taxon>
        <taxon>Bacillati</taxon>
        <taxon>Actinomycetota</taxon>
        <taxon>Actinomycetes</taxon>
        <taxon>Pseudonocardiales</taxon>
        <taxon>Pseudonocardiaceae</taxon>
        <taxon>Pseudonocardia</taxon>
    </lineage>
</organism>
<evidence type="ECO:0000313" key="1">
    <source>
        <dbReference type="EMBL" id="GAA4546556.1"/>
    </source>
</evidence>
<sequence>MPSRGFGGGYPGATSNHCPLDEHHAERVIADRRSPTLEAIAAPGRVRSSIGRRHFDRGDVELWTSGGGGGLGDPLLREVERVERDLRHGYVTARHAEAAYGVVIGPDGRVDAEATARSRAAVREARIGGVRQAEQRLPADVGVAVVRAGADWGCGYCGAVLAPGGENWRTGGAAVLRETPVHERFRELDVYVKERLEEPAVLLREYFCGRCAGALTVDVGTAGSPPDAQPALD</sequence>
<comment type="caution">
    <text evidence="1">The sequence shown here is derived from an EMBL/GenBank/DDBJ whole genome shotgun (WGS) entry which is preliminary data.</text>
</comment>
<keyword evidence="2" id="KW-1185">Reference proteome</keyword>
<reference evidence="2" key="1">
    <citation type="journal article" date="2019" name="Int. J. Syst. Evol. Microbiol.">
        <title>The Global Catalogue of Microorganisms (GCM) 10K type strain sequencing project: providing services to taxonomists for standard genome sequencing and annotation.</title>
        <authorList>
            <consortium name="The Broad Institute Genomics Platform"/>
            <consortium name="The Broad Institute Genome Sequencing Center for Infectious Disease"/>
            <person name="Wu L."/>
            <person name="Ma J."/>
        </authorList>
    </citation>
    <scope>NUCLEOTIDE SEQUENCE [LARGE SCALE GENOMIC DNA]</scope>
    <source>
        <strain evidence="2">JCM 17906</strain>
    </source>
</reference>
<accession>A0ABP8RSE5</accession>
<dbReference type="Proteomes" id="UP001501598">
    <property type="component" value="Unassembled WGS sequence"/>
</dbReference>
<evidence type="ECO:0000313" key="2">
    <source>
        <dbReference type="Proteomes" id="UP001501598"/>
    </source>
</evidence>
<dbReference type="Pfam" id="PF08882">
    <property type="entry name" value="Acetone_carb_G"/>
    <property type="match status" value="1"/>
</dbReference>
<name>A0ABP8RSE5_9PSEU</name>
<dbReference type="InterPro" id="IPR016750">
    <property type="entry name" value="Aceto_COase_bsu/gsu"/>
</dbReference>